<comment type="similarity">
    <text evidence="1">Belongs to the UBR4 family.</text>
</comment>
<dbReference type="InterPro" id="IPR025704">
    <property type="entry name" value="E3_Ub_ligase_UBR4_C"/>
</dbReference>
<evidence type="ECO:0000313" key="4">
    <source>
        <dbReference type="Proteomes" id="UP001153148"/>
    </source>
</evidence>
<sequence>MKRTTQFTLLPLDQQMEIPDIAPTNRKLAYSSNCSHYLTSCMFNITDGVGDRSDGVLAVSAQCIPTIHQLEQVSSDEHVGSLAENLLEALRAHSQVASRIEEVREETRAVKKRLAMAMREKQLGALGMRTNEKGQVTAKSTLLMEDLGEETGLVCVICREGYKFQPTKVLGVYTFTKRCNVEEFETKPRKTVGYSTVTHFNVVHVDCHMSAVRSVKLCFTALSHTSTLSLCLWMVCFRWGKAASTFSYYFSCTLCLPSGIAASHPDIRGKVISGTPKIGRILSLSYGSFITYSDVATSPQSRALVSASPLSVLEKLLVWAMFRDVLEVPGCVAGVQVPIPPGR</sequence>
<accession>A0ABN7NNH6</accession>
<organism evidence="3 4">
    <name type="scientific">Timema podura</name>
    <name type="common">Walking stick</name>
    <dbReference type="NCBI Taxonomy" id="61482"/>
    <lineage>
        <taxon>Eukaryota</taxon>
        <taxon>Metazoa</taxon>
        <taxon>Ecdysozoa</taxon>
        <taxon>Arthropoda</taxon>
        <taxon>Hexapoda</taxon>
        <taxon>Insecta</taxon>
        <taxon>Pterygota</taxon>
        <taxon>Neoptera</taxon>
        <taxon>Polyneoptera</taxon>
        <taxon>Phasmatodea</taxon>
        <taxon>Timematodea</taxon>
        <taxon>Timematoidea</taxon>
        <taxon>Timematidae</taxon>
        <taxon>Timema</taxon>
    </lineage>
</organism>
<proteinExistence type="inferred from homology"/>
<dbReference type="Pfam" id="PF13764">
    <property type="entry name" value="E3_UbLigase_R4"/>
    <property type="match status" value="1"/>
</dbReference>
<feature type="domain" description="E3 ubiquitin ligase UBR4 C-terminal" evidence="2">
    <location>
        <begin position="59"/>
        <end position="214"/>
    </location>
</feature>
<comment type="caution">
    <text evidence="3">The sequence shown here is derived from an EMBL/GenBank/DDBJ whole genome shotgun (WGS) entry which is preliminary data.</text>
</comment>
<evidence type="ECO:0000313" key="3">
    <source>
        <dbReference type="EMBL" id="CAG2057251.1"/>
    </source>
</evidence>
<keyword evidence="1" id="KW-0862">Zinc</keyword>
<keyword evidence="1" id="KW-0863">Zinc-finger</keyword>
<evidence type="ECO:0000259" key="2">
    <source>
        <dbReference type="Pfam" id="PF13764"/>
    </source>
</evidence>
<name>A0ABN7NNH6_TIMPD</name>
<dbReference type="InterPro" id="IPR045189">
    <property type="entry name" value="UBR4-like"/>
</dbReference>
<reference evidence="3" key="1">
    <citation type="submission" date="2021-03" db="EMBL/GenBank/DDBJ databases">
        <authorList>
            <person name="Tran Van P."/>
        </authorList>
    </citation>
    <scope>NUCLEOTIDE SEQUENCE</scope>
</reference>
<dbReference type="EMBL" id="CAJPIN010005107">
    <property type="protein sequence ID" value="CAG2057251.1"/>
    <property type="molecule type" value="Genomic_DNA"/>
</dbReference>
<keyword evidence="4" id="KW-1185">Reference proteome</keyword>
<feature type="region of interest" description="UBR4 E3 catalytic module" evidence="1">
    <location>
        <begin position="33"/>
        <end position="214"/>
    </location>
</feature>
<keyword evidence="1" id="KW-0479">Metal-binding</keyword>
<dbReference type="PROSITE" id="PS52043">
    <property type="entry name" value="UBR4_E3"/>
    <property type="match status" value="1"/>
</dbReference>
<dbReference type="PANTHER" id="PTHR21725">
    <property type="entry name" value="E3 UBIQUITIN-PROTEIN LIGASE UBR4"/>
    <property type="match status" value="1"/>
</dbReference>
<dbReference type="PANTHER" id="PTHR21725:SF1">
    <property type="entry name" value="E3 UBIQUITIN-PROTEIN LIGASE UBR4"/>
    <property type="match status" value="1"/>
</dbReference>
<gene>
    <name evidence="3" type="ORF">TPAB3V08_LOCUS4230</name>
</gene>
<dbReference type="Proteomes" id="UP001153148">
    <property type="component" value="Unassembled WGS sequence"/>
</dbReference>
<evidence type="ECO:0000256" key="1">
    <source>
        <dbReference type="PROSITE-ProRule" id="PRU01388"/>
    </source>
</evidence>
<protein>
    <recommendedName>
        <fullName evidence="2">E3 ubiquitin ligase UBR4 C-terminal domain-containing protein</fullName>
    </recommendedName>
</protein>